<dbReference type="PANTHER" id="PTHR15454:SF56">
    <property type="entry name" value="PROTEIN PHOSPHATASE 1 REGULATORY SUBUNIT 7-RELATED"/>
    <property type="match status" value="1"/>
</dbReference>
<feature type="compositionally biased region" description="Low complexity" evidence="4">
    <location>
        <begin position="457"/>
        <end position="466"/>
    </location>
</feature>
<feature type="region of interest" description="Disordered" evidence="4">
    <location>
        <begin position="691"/>
        <end position="809"/>
    </location>
</feature>
<feature type="compositionally biased region" description="Gly residues" evidence="4">
    <location>
        <begin position="897"/>
        <end position="906"/>
    </location>
</feature>
<evidence type="ECO:0000256" key="1">
    <source>
        <dbReference type="ARBA" id="ARBA00022614"/>
    </source>
</evidence>
<dbReference type="Gene3D" id="3.80.10.10">
    <property type="entry name" value="Ribonuclease Inhibitor"/>
    <property type="match status" value="1"/>
</dbReference>
<organism evidence="5 6">
    <name type="scientific">Leptomonas pyrrhocoris</name>
    <name type="common">Firebug parasite</name>
    <dbReference type="NCBI Taxonomy" id="157538"/>
    <lineage>
        <taxon>Eukaryota</taxon>
        <taxon>Discoba</taxon>
        <taxon>Euglenozoa</taxon>
        <taxon>Kinetoplastea</taxon>
        <taxon>Metakinetoplastina</taxon>
        <taxon>Trypanosomatida</taxon>
        <taxon>Trypanosomatidae</taxon>
        <taxon>Leishmaniinae</taxon>
        <taxon>Leptomonas</taxon>
    </lineage>
</organism>
<dbReference type="InterPro" id="IPR003591">
    <property type="entry name" value="Leu-rich_rpt_typical-subtyp"/>
</dbReference>
<protein>
    <recommendedName>
        <fullName evidence="7">Leucine-rich repeat protein</fullName>
    </recommendedName>
</protein>
<feature type="region of interest" description="Disordered" evidence="4">
    <location>
        <begin position="884"/>
        <end position="906"/>
    </location>
</feature>
<gene>
    <name evidence="5" type="ORF">ABB37_09927</name>
</gene>
<evidence type="ECO:0000313" key="6">
    <source>
        <dbReference type="Proteomes" id="UP000037923"/>
    </source>
</evidence>
<evidence type="ECO:0000256" key="2">
    <source>
        <dbReference type="ARBA" id="ARBA00022737"/>
    </source>
</evidence>
<dbReference type="SMART" id="SM00369">
    <property type="entry name" value="LRR_TYP"/>
    <property type="match status" value="4"/>
</dbReference>
<dbReference type="SMART" id="SM00365">
    <property type="entry name" value="LRR_SD22"/>
    <property type="match status" value="3"/>
</dbReference>
<feature type="compositionally biased region" description="Low complexity" evidence="4">
    <location>
        <begin position="712"/>
        <end position="723"/>
    </location>
</feature>
<feature type="coiled-coil region" evidence="3">
    <location>
        <begin position="817"/>
        <end position="868"/>
    </location>
</feature>
<keyword evidence="1" id="KW-0433">Leucine-rich repeat</keyword>
<feature type="region of interest" description="Disordered" evidence="4">
    <location>
        <begin position="456"/>
        <end position="489"/>
    </location>
</feature>
<proteinExistence type="predicted"/>
<dbReference type="OrthoDB" id="266138at2759"/>
<sequence>MSISYSNRHLYELHPTSTRNFGVQAAALPSIKQLNLNHNHLRSLECPFDGRRGVGAAPVGRGDFTGNPAPPLPLRPALPATAATAATTAATSLEEEGSGLRGLTSLSQLLVSHNELRTLRGLCGAAHTLTTLIATHNHLTSLDGMQACRHLTYIDLSHNDIESLRGLPQVCGVTRTQPARRTSATAATLFSSLSPAVAHTDPALELSSINEDTDTYSIAFATYRSLGESPWQPPRVAAAGRSISTTTSIQFRVEDTPTVSADTPVAFSILEGNAAAVTAAASADPSPSHWSLPGAQGQEEAAAEEEEEASEEDSTDVVLILSHNRLRGRALAALLWVDSGDASISLPSAEVKRGARSGGPSLLRPWSTALTSLDLSHNYIEDIDDVRRLFAHVPWPVAPARGGRSPPPTAAPTKGAPHAEGNSACVVSAPVLQRLRRLDLSDNPCLVNGSLARSIMAAPPSSSSPPVSAPPSASPSARRETVRPSDTAQARRAVAASPFAFRLRFSSPALADVLRSSASLLRAATFEHLPSAQLAMEAVLQALADDWRDSPPSPLLLSRPAAAAALPASLFALFAPSTTAPTRQRATQTVLLLYGGEVTVLAAALRQHGVRLGTVLRVPTAAPLDRAALFLSSAPTAVSRAADGRDAPRAASTGRRSPVRAISTTAAVDVFLTPPPKWGSDTATSTTFLQASLLGGGSSPPRAGERSLEVQSRASSSTLAAATVVPRPAPQRDPQRSSAERGGGPDAETSTVGYRLLQGCGAGGAQRPPTAALAASESTRDGVADDDADMAGTHEEDAEQAPETASSVGPVQAAVTLQQYKAEVEVLRRRLRELQRHEEIIHEWQMQAVAVQAELAQAQHEIRRLQAEVLALNPVREFAPSAATAAASARRPSRPGVGLGGLAPAS</sequence>
<dbReference type="SUPFAM" id="SSF52047">
    <property type="entry name" value="RNI-like"/>
    <property type="match status" value="1"/>
</dbReference>
<keyword evidence="3" id="KW-0175">Coiled coil</keyword>
<evidence type="ECO:0000313" key="5">
    <source>
        <dbReference type="EMBL" id="KPA73377.1"/>
    </source>
</evidence>
<dbReference type="GeneID" id="26910209"/>
<dbReference type="GO" id="GO:0005737">
    <property type="term" value="C:cytoplasm"/>
    <property type="evidence" value="ECO:0007669"/>
    <property type="project" value="TreeGrafter"/>
</dbReference>
<dbReference type="InterPro" id="IPR001611">
    <property type="entry name" value="Leu-rich_rpt"/>
</dbReference>
<comment type="caution">
    <text evidence="5">The sequence shown here is derived from an EMBL/GenBank/DDBJ whole genome shotgun (WGS) entry which is preliminary data.</text>
</comment>
<dbReference type="PANTHER" id="PTHR15454">
    <property type="entry name" value="NISCHARIN RELATED"/>
    <property type="match status" value="1"/>
</dbReference>
<dbReference type="PROSITE" id="PS51450">
    <property type="entry name" value="LRR"/>
    <property type="match status" value="2"/>
</dbReference>
<feature type="region of interest" description="Disordered" evidence="4">
    <location>
        <begin position="399"/>
        <end position="421"/>
    </location>
</feature>
<dbReference type="AlphaFoldDB" id="A0A0M9FPI7"/>
<accession>A0A0M9FPI7</accession>
<keyword evidence="6" id="KW-1185">Reference proteome</keyword>
<dbReference type="Proteomes" id="UP000037923">
    <property type="component" value="Unassembled WGS sequence"/>
</dbReference>
<evidence type="ECO:0000256" key="3">
    <source>
        <dbReference type="SAM" id="Coils"/>
    </source>
</evidence>
<dbReference type="EMBL" id="LGTL01000037">
    <property type="protein sequence ID" value="KPA73377.1"/>
    <property type="molecule type" value="Genomic_DNA"/>
</dbReference>
<feature type="compositionally biased region" description="Acidic residues" evidence="4">
    <location>
        <begin position="301"/>
        <end position="315"/>
    </location>
</feature>
<name>A0A0M9FPI7_LEPPY</name>
<dbReference type="VEuPathDB" id="TriTrypDB:LpyrH10_37_0320"/>
<reference evidence="5 6" key="1">
    <citation type="submission" date="2015-07" db="EMBL/GenBank/DDBJ databases">
        <title>High-quality genome of monoxenous trypanosomatid Leptomonas pyrrhocoris.</title>
        <authorList>
            <person name="Flegontov P."/>
            <person name="Butenko A."/>
            <person name="Firsov S."/>
            <person name="Vlcek C."/>
            <person name="Logacheva M.D."/>
            <person name="Field M."/>
            <person name="Filatov D."/>
            <person name="Flegontova O."/>
            <person name="Gerasimov E."/>
            <person name="Jackson A.P."/>
            <person name="Kelly S."/>
            <person name="Opperdoes F."/>
            <person name="O'Reilly A."/>
            <person name="Votypka J."/>
            <person name="Yurchenko V."/>
            <person name="Lukes J."/>
        </authorList>
    </citation>
    <scope>NUCLEOTIDE SEQUENCE [LARGE SCALE GENOMIC DNA]</scope>
    <source>
        <strain evidence="5">H10</strain>
    </source>
</reference>
<feature type="region of interest" description="Disordered" evidence="4">
    <location>
        <begin position="280"/>
        <end position="315"/>
    </location>
</feature>
<keyword evidence="2" id="KW-0677">Repeat</keyword>
<dbReference type="OMA" id="WCTALTH"/>
<evidence type="ECO:0000256" key="4">
    <source>
        <dbReference type="SAM" id="MobiDB-lite"/>
    </source>
</evidence>
<dbReference type="RefSeq" id="XP_015651816.1">
    <property type="nucleotide sequence ID" value="XM_015809606.1"/>
</dbReference>
<dbReference type="InterPro" id="IPR032675">
    <property type="entry name" value="LRR_dom_sf"/>
</dbReference>
<evidence type="ECO:0008006" key="7">
    <source>
        <dbReference type="Google" id="ProtNLM"/>
    </source>
</evidence>